<feature type="transmembrane region" description="Helical" evidence="2">
    <location>
        <begin position="43"/>
        <end position="62"/>
    </location>
</feature>
<dbReference type="AlphaFoldDB" id="A0A329QLQ3"/>
<keyword evidence="4" id="KW-1185">Reference proteome</keyword>
<gene>
    <name evidence="3" type="ORF">DPM12_16685</name>
</gene>
<comment type="caution">
    <text evidence="3">The sequence shown here is derived from an EMBL/GenBank/DDBJ whole genome shotgun (WGS) entry which is preliminary data.</text>
</comment>
<feature type="compositionally biased region" description="Basic residues" evidence="1">
    <location>
        <begin position="31"/>
        <end position="40"/>
    </location>
</feature>
<name>A0A329QLQ3_9ACTN</name>
<organism evidence="3 4">
    <name type="scientific">Phytoactinopolyspora halophila</name>
    <dbReference type="NCBI Taxonomy" id="1981511"/>
    <lineage>
        <taxon>Bacteria</taxon>
        <taxon>Bacillati</taxon>
        <taxon>Actinomycetota</taxon>
        <taxon>Actinomycetes</taxon>
        <taxon>Jiangellales</taxon>
        <taxon>Jiangellaceae</taxon>
        <taxon>Phytoactinopolyspora</taxon>
    </lineage>
</organism>
<accession>A0A329QLQ3</accession>
<dbReference type="RefSeq" id="WP_112259479.1">
    <property type="nucleotide sequence ID" value="NZ_QMIG01000020.1"/>
</dbReference>
<evidence type="ECO:0000313" key="4">
    <source>
        <dbReference type="Proteomes" id="UP000250462"/>
    </source>
</evidence>
<dbReference type="Proteomes" id="UP000250462">
    <property type="component" value="Unassembled WGS sequence"/>
</dbReference>
<feature type="compositionally biased region" description="Low complexity" evidence="1">
    <location>
        <begin position="69"/>
        <end position="88"/>
    </location>
</feature>
<evidence type="ECO:0000256" key="1">
    <source>
        <dbReference type="SAM" id="MobiDB-lite"/>
    </source>
</evidence>
<keyword evidence="2" id="KW-1133">Transmembrane helix</keyword>
<reference evidence="3 4" key="1">
    <citation type="submission" date="2018-06" db="EMBL/GenBank/DDBJ databases">
        <title>Phytoactinopolyspora halophila sp. nov., a novel halophilic actinomycete isolated from a saline soil in China.</title>
        <authorList>
            <person name="Tang S.-K."/>
        </authorList>
    </citation>
    <scope>NUCLEOTIDE SEQUENCE [LARGE SCALE GENOMIC DNA]</scope>
    <source>
        <strain evidence="3 4">YIM 96934</strain>
    </source>
</reference>
<dbReference type="EMBL" id="QMIG01000020">
    <property type="protein sequence ID" value="RAW11468.1"/>
    <property type="molecule type" value="Genomic_DNA"/>
</dbReference>
<sequence>MSSNFDDELRRQLNALDTDVTDIEMPGPSAARRRAARRTRNQVTTGVLASVAIVALGVAGVTQNELFSAPEPAAPGETEAPTAVPTTPDEQDDSTPPDGEQTPPDDGNGANVPDDAFLTIDDISPDDEPGVVLPEWTETEATRTPFDCAPAVPDGAAHVRYENDREGHFLQFAETTNDQVRRFAQLRADLESCLRNLDEGAGPDAPDGLSQAWAVDDVGDEAWAATYWSPREQPLQGGDMRYDLVAVHLVRAGSYVTMVINGFPSNEDYAASTLTARTTEAAQRLCEAVEQECVVEPQPTQLYPEPTGDVSGWLTVDDVVDATGLEEIDAGGEIVEESTWAHAYLPLDPTDDGAEVVETRWYRNSTENAGPAVEQRIATFPDEEAARSHYDDLVAAADAHEEPNQQAERTGSHDEPGDSAATWRVESDYGTVFVFGVMVHGETVTAISHSISDHEDRDLTADQLRDLLSRAA</sequence>
<feature type="region of interest" description="Disordered" evidence="1">
    <location>
        <begin position="68"/>
        <end position="128"/>
    </location>
</feature>
<dbReference type="OrthoDB" id="5181048at2"/>
<feature type="region of interest" description="Disordered" evidence="1">
    <location>
        <begin position="17"/>
        <end position="42"/>
    </location>
</feature>
<keyword evidence="2" id="KW-0472">Membrane</keyword>
<protein>
    <submittedName>
        <fullName evidence="3">Uncharacterized protein</fullName>
    </submittedName>
</protein>
<evidence type="ECO:0000313" key="3">
    <source>
        <dbReference type="EMBL" id="RAW11468.1"/>
    </source>
</evidence>
<evidence type="ECO:0000256" key="2">
    <source>
        <dbReference type="SAM" id="Phobius"/>
    </source>
</evidence>
<proteinExistence type="predicted"/>
<keyword evidence="2" id="KW-0812">Transmembrane</keyword>
<feature type="region of interest" description="Disordered" evidence="1">
    <location>
        <begin position="400"/>
        <end position="420"/>
    </location>
</feature>